<dbReference type="EMBL" id="JAHRHJ020003813">
    <property type="protein sequence ID" value="KAH9287591.1"/>
    <property type="molecule type" value="Genomic_DNA"/>
</dbReference>
<protein>
    <submittedName>
        <fullName evidence="4">Uncharacterized protein</fullName>
    </submittedName>
</protein>
<evidence type="ECO:0000256" key="3">
    <source>
        <dbReference type="ARBA" id="ARBA00023136"/>
    </source>
</evidence>
<feature type="non-terminal residue" evidence="4">
    <location>
        <position position="1"/>
    </location>
</feature>
<dbReference type="Proteomes" id="UP000824469">
    <property type="component" value="Unassembled WGS sequence"/>
</dbReference>
<name>A0AA38F387_TAXCH</name>
<evidence type="ECO:0000313" key="5">
    <source>
        <dbReference type="Proteomes" id="UP000824469"/>
    </source>
</evidence>
<comment type="subcellular location">
    <subcellularLocation>
        <location evidence="1">Membrane</location>
    </subcellularLocation>
</comment>
<evidence type="ECO:0000256" key="2">
    <source>
        <dbReference type="ARBA" id="ARBA00022692"/>
    </source>
</evidence>
<dbReference type="AlphaFoldDB" id="A0AA38F387"/>
<keyword evidence="2" id="KW-0812">Transmembrane</keyword>
<proteinExistence type="predicted"/>
<dbReference type="Gene3D" id="1.50.40.10">
    <property type="entry name" value="Mitochondrial carrier domain"/>
    <property type="match status" value="1"/>
</dbReference>
<feature type="non-terminal residue" evidence="4">
    <location>
        <position position="65"/>
    </location>
</feature>
<gene>
    <name evidence="4" type="ORF">KI387_031708</name>
</gene>
<evidence type="ECO:0000313" key="4">
    <source>
        <dbReference type="EMBL" id="KAH9287591.1"/>
    </source>
</evidence>
<dbReference type="GO" id="GO:0016020">
    <property type="term" value="C:membrane"/>
    <property type="evidence" value="ECO:0007669"/>
    <property type="project" value="UniProtKB-SubCell"/>
</dbReference>
<reference evidence="4 5" key="1">
    <citation type="journal article" date="2021" name="Nat. Plants">
        <title>The Taxus genome provides insights into paclitaxel biosynthesis.</title>
        <authorList>
            <person name="Xiong X."/>
            <person name="Gou J."/>
            <person name="Liao Q."/>
            <person name="Li Y."/>
            <person name="Zhou Q."/>
            <person name="Bi G."/>
            <person name="Li C."/>
            <person name="Du R."/>
            <person name="Wang X."/>
            <person name="Sun T."/>
            <person name="Guo L."/>
            <person name="Liang H."/>
            <person name="Lu P."/>
            <person name="Wu Y."/>
            <person name="Zhang Z."/>
            <person name="Ro D.K."/>
            <person name="Shang Y."/>
            <person name="Huang S."/>
            <person name="Yan J."/>
        </authorList>
    </citation>
    <scope>NUCLEOTIDE SEQUENCE [LARGE SCALE GENOMIC DNA]</scope>
    <source>
        <strain evidence="4">Ta-2019</strain>
    </source>
</reference>
<organism evidence="4 5">
    <name type="scientific">Taxus chinensis</name>
    <name type="common">Chinese yew</name>
    <name type="synonym">Taxus wallichiana var. chinensis</name>
    <dbReference type="NCBI Taxonomy" id="29808"/>
    <lineage>
        <taxon>Eukaryota</taxon>
        <taxon>Viridiplantae</taxon>
        <taxon>Streptophyta</taxon>
        <taxon>Embryophyta</taxon>
        <taxon>Tracheophyta</taxon>
        <taxon>Spermatophyta</taxon>
        <taxon>Pinopsida</taxon>
        <taxon>Pinidae</taxon>
        <taxon>Conifers II</taxon>
        <taxon>Cupressales</taxon>
        <taxon>Taxaceae</taxon>
        <taxon>Taxus</taxon>
    </lineage>
</organism>
<dbReference type="InterPro" id="IPR023395">
    <property type="entry name" value="MCP_dom_sf"/>
</dbReference>
<comment type="caution">
    <text evidence="4">The sequence shown here is derived from an EMBL/GenBank/DDBJ whole genome shotgun (WGS) entry which is preliminary data.</text>
</comment>
<accession>A0AA38F387</accession>
<evidence type="ECO:0000256" key="1">
    <source>
        <dbReference type="ARBA" id="ARBA00004370"/>
    </source>
</evidence>
<keyword evidence="5" id="KW-1185">Reference proteome</keyword>
<sequence length="65" mass="7092">KRERKKSGWGNQQIMQSLPFMERYKENISADLAIRLIGGGAAGVTAATATLTYPVDVLRTQLAAQ</sequence>
<keyword evidence="3" id="KW-0472">Membrane</keyword>